<dbReference type="GO" id="GO:0005886">
    <property type="term" value="C:plasma membrane"/>
    <property type="evidence" value="ECO:0007669"/>
    <property type="project" value="UniProtKB-SubCell"/>
</dbReference>
<dbReference type="InterPro" id="IPR050546">
    <property type="entry name" value="Glycosyl_Hydrlase_16"/>
</dbReference>
<keyword evidence="6" id="KW-0336">GPI-anchor</keyword>
<keyword evidence="5" id="KW-1003">Cell membrane</keyword>
<dbReference type="EC" id="3.2.1.6" evidence="4"/>
<dbReference type="CDD" id="cd02181">
    <property type="entry name" value="GH16_fungal_Lam16A_glucanase"/>
    <property type="match status" value="1"/>
</dbReference>
<dbReference type="InterPro" id="IPR000757">
    <property type="entry name" value="Beta-glucanase-like"/>
</dbReference>
<evidence type="ECO:0000256" key="8">
    <source>
        <dbReference type="ARBA" id="ARBA00023288"/>
    </source>
</evidence>
<evidence type="ECO:0000256" key="1">
    <source>
        <dbReference type="ARBA" id="ARBA00000124"/>
    </source>
</evidence>
<evidence type="ECO:0000256" key="3">
    <source>
        <dbReference type="ARBA" id="ARBA00006865"/>
    </source>
</evidence>
<feature type="transmembrane region" description="Helical" evidence="10">
    <location>
        <begin position="52"/>
        <end position="73"/>
    </location>
</feature>
<keyword evidence="10" id="KW-0812">Transmembrane</keyword>
<dbReference type="RefSeq" id="XP_058329788.1">
    <property type="nucleotide sequence ID" value="XM_058476898.1"/>
</dbReference>
<accession>A0A9W9NUB9</accession>
<comment type="similarity">
    <text evidence="3">Belongs to the glycosyl hydrolase 16 family.</text>
</comment>
<keyword evidence="13" id="KW-1185">Reference proteome</keyword>
<evidence type="ECO:0000256" key="10">
    <source>
        <dbReference type="SAM" id="Phobius"/>
    </source>
</evidence>
<dbReference type="GO" id="GO:0052861">
    <property type="term" value="F:endo-1,3(4)-beta-glucanase activity"/>
    <property type="evidence" value="ECO:0007669"/>
    <property type="project" value="UniProtKB-EC"/>
</dbReference>
<dbReference type="GO" id="GO:0098552">
    <property type="term" value="C:side of membrane"/>
    <property type="evidence" value="ECO:0007669"/>
    <property type="project" value="UniProtKB-KW"/>
</dbReference>
<reference evidence="12" key="2">
    <citation type="journal article" date="2023" name="IMA Fungus">
        <title>Comparative genomic study of the Penicillium genus elucidates a diverse pangenome and 15 lateral gene transfer events.</title>
        <authorList>
            <person name="Petersen C."/>
            <person name="Sorensen T."/>
            <person name="Nielsen M.R."/>
            <person name="Sondergaard T.E."/>
            <person name="Sorensen J.L."/>
            <person name="Fitzpatrick D.A."/>
            <person name="Frisvad J.C."/>
            <person name="Nielsen K.L."/>
        </authorList>
    </citation>
    <scope>NUCLEOTIDE SEQUENCE</scope>
    <source>
        <strain evidence="12">IBT 19713</strain>
    </source>
</reference>
<dbReference type="PANTHER" id="PTHR10963:SF42">
    <property type="entry name" value="PUTATIVE (AFU_ORTHOLOGUE AFUA_5G02280)-RELATED"/>
    <property type="match status" value="1"/>
</dbReference>
<dbReference type="Gene3D" id="2.60.120.200">
    <property type="match status" value="1"/>
</dbReference>
<keyword evidence="8" id="KW-0449">Lipoprotein</keyword>
<keyword evidence="10" id="KW-0472">Membrane</keyword>
<evidence type="ECO:0000313" key="13">
    <source>
        <dbReference type="Proteomes" id="UP001150941"/>
    </source>
</evidence>
<keyword evidence="6" id="KW-0325">Glycoprotein</keyword>
<dbReference type="EMBL" id="JAPQKS010000005">
    <property type="protein sequence ID" value="KAJ5226377.1"/>
    <property type="molecule type" value="Genomic_DNA"/>
</dbReference>
<dbReference type="Proteomes" id="UP001150941">
    <property type="component" value="Unassembled WGS sequence"/>
</dbReference>
<organism evidence="12 13">
    <name type="scientific">Penicillium chermesinum</name>
    <dbReference type="NCBI Taxonomy" id="63820"/>
    <lineage>
        <taxon>Eukaryota</taxon>
        <taxon>Fungi</taxon>
        <taxon>Dikarya</taxon>
        <taxon>Ascomycota</taxon>
        <taxon>Pezizomycotina</taxon>
        <taxon>Eurotiomycetes</taxon>
        <taxon>Eurotiomycetidae</taxon>
        <taxon>Eurotiales</taxon>
        <taxon>Aspergillaceae</taxon>
        <taxon>Penicillium</taxon>
    </lineage>
</organism>
<dbReference type="AlphaFoldDB" id="A0A9W9NUB9"/>
<evidence type="ECO:0000256" key="9">
    <source>
        <dbReference type="ARBA" id="ARBA00023295"/>
    </source>
</evidence>
<evidence type="ECO:0000256" key="4">
    <source>
        <dbReference type="ARBA" id="ARBA00012599"/>
    </source>
</evidence>
<keyword evidence="7" id="KW-0378">Hydrolase</keyword>
<evidence type="ECO:0000256" key="5">
    <source>
        <dbReference type="ARBA" id="ARBA00022475"/>
    </source>
</evidence>
<keyword evidence="9" id="KW-0326">Glycosidase</keyword>
<comment type="subcellular location">
    <subcellularLocation>
        <location evidence="2">Cell membrane</location>
        <topology evidence="2">Lipid-anchor</topology>
        <topology evidence="2">GPI-anchor</topology>
    </subcellularLocation>
</comment>
<name>A0A9W9NUB9_9EURO</name>
<dbReference type="FunFam" id="2.60.120.200:FF:000114">
    <property type="entry name" value="Probable endo-1,3(4)-beta-glucanase NFIA_089530"/>
    <property type="match status" value="1"/>
</dbReference>
<dbReference type="Pfam" id="PF26113">
    <property type="entry name" value="GH16_XgeA"/>
    <property type="match status" value="1"/>
</dbReference>
<evidence type="ECO:0000259" key="11">
    <source>
        <dbReference type="PROSITE" id="PS51762"/>
    </source>
</evidence>
<evidence type="ECO:0000256" key="6">
    <source>
        <dbReference type="ARBA" id="ARBA00022622"/>
    </source>
</evidence>
<protein>
    <recommendedName>
        <fullName evidence="4">endo-1,3(4)-beta-glucanase</fullName>
        <ecNumber evidence="4">3.2.1.6</ecNumber>
    </recommendedName>
</protein>
<evidence type="ECO:0000313" key="12">
    <source>
        <dbReference type="EMBL" id="KAJ5226377.1"/>
    </source>
</evidence>
<evidence type="ECO:0000256" key="2">
    <source>
        <dbReference type="ARBA" id="ARBA00004609"/>
    </source>
</evidence>
<reference evidence="12" key="1">
    <citation type="submission" date="2022-11" db="EMBL/GenBank/DDBJ databases">
        <authorList>
            <person name="Petersen C."/>
        </authorList>
    </citation>
    <scope>NUCLEOTIDE SEQUENCE</scope>
    <source>
        <strain evidence="12">IBT 19713</strain>
    </source>
</reference>
<dbReference type="PROSITE" id="PS51762">
    <property type="entry name" value="GH16_2"/>
    <property type="match status" value="1"/>
</dbReference>
<dbReference type="SUPFAM" id="SSF49899">
    <property type="entry name" value="Concanavalin A-like lectins/glucanases"/>
    <property type="match status" value="1"/>
</dbReference>
<dbReference type="OrthoDB" id="192832at2759"/>
<proteinExistence type="inferred from homology"/>
<dbReference type="InterPro" id="IPR013320">
    <property type="entry name" value="ConA-like_dom_sf"/>
</dbReference>
<sequence>MPPFNSNNYAPATYNVPQAPPNPPKYSEVIGVEEEVYRPWYDPRGWSLRKKLIVAGCIVVVIIVVIVGGYEGWKVNRYPNYSKIDYKLVDTYAGSGFFDNFQYFSAADPTGGFVHYLDAQAAQGSNLTYASDTSAIIKVDTNPGNQTTGRNSVRITSNKQYNDGLFIFDIVHTPYGCGTWPALWLTDPSNWPENGEIDVLESNNKGTHGNSMTLHTSKGCKMDVKRKETGSVHYTDCLNTANDNAGCGVAGKPATYGEEFNNNGGGVYAMELREAGIRVWMWARSDIPSDVSGSSSPDPSSWGEALADFPSTECDIRSHFKNQSIVANIDICGEMAGAPSYYTTQNECPGLCTQFAAENGGNFTDAYWEFNSFKVYQAA</sequence>
<dbReference type="GO" id="GO:0009251">
    <property type="term" value="P:glucan catabolic process"/>
    <property type="evidence" value="ECO:0007669"/>
    <property type="project" value="TreeGrafter"/>
</dbReference>
<comment type="caution">
    <text evidence="12">The sequence shown here is derived from an EMBL/GenBank/DDBJ whole genome shotgun (WGS) entry which is preliminary data.</text>
</comment>
<dbReference type="PANTHER" id="PTHR10963">
    <property type="entry name" value="GLYCOSYL HYDROLASE-RELATED"/>
    <property type="match status" value="1"/>
</dbReference>
<dbReference type="GeneID" id="83204201"/>
<keyword evidence="10" id="KW-1133">Transmembrane helix</keyword>
<evidence type="ECO:0000256" key="7">
    <source>
        <dbReference type="ARBA" id="ARBA00022801"/>
    </source>
</evidence>
<feature type="domain" description="GH16" evidence="11">
    <location>
        <begin position="71"/>
        <end position="379"/>
    </location>
</feature>
<gene>
    <name evidence="12" type="ORF">N7468_007602</name>
</gene>
<comment type="catalytic activity">
    <reaction evidence="1">
        <text>Endohydrolysis of (1-&gt;3)- or (1-&gt;4)-linkages in beta-D-glucans when the glucose residue whose reducing group is involved in the linkage to be hydrolyzed is itself substituted at C-3.</text>
        <dbReference type="EC" id="3.2.1.6"/>
    </reaction>
</comment>